<dbReference type="Pfam" id="PF04101">
    <property type="entry name" value="Glyco_tran_28_C"/>
    <property type="match status" value="1"/>
</dbReference>
<dbReference type="GO" id="GO:0051301">
    <property type="term" value="P:cell division"/>
    <property type="evidence" value="ECO:0007669"/>
    <property type="project" value="UniProtKB-KW"/>
</dbReference>
<comment type="similarity">
    <text evidence="10">Belongs to the glycosyltransferase 28 family. MurG subfamily.</text>
</comment>
<evidence type="ECO:0000256" key="7">
    <source>
        <dbReference type="ARBA" id="ARBA00023136"/>
    </source>
</evidence>
<evidence type="ECO:0000256" key="2">
    <source>
        <dbReference type="ARBA" id="ARBA00022618"/>
    </source>
</evidence>
<dbReference type="Pfam" id="PF03033">
    <property type="entry name" value="Glyco_transf_28"/>
    <property type="match status" value="1"/>
</dbReference>
<name>A0A7C3WIR9_9BACT</name>
<dbReference type="PANTHER" id="PTHR21015">
    <property type="entry name" value="UDP-N-ACETYLGLUCOSAMINE--N-ACETYLMURAMYL-(PENTAPEPTIDE) PYROPHOSPHORYL-UNDECAPRENOL N-ACETYLGLUCOSAMINE TRANSFERASE 1"/>
    <property type="match status" value="1"/>
</dbReference>
<feature type="binding site" evidence="10">
    <location>
        <position position="289"/>
    </location>
    <ligand>
        <name>UDP-N-acetyl-alpha-D-glucosamine</name>
        <dbReference type="ChEBI" id="CHEBI:57705"/>
    </ligand>
</feature>
<feature type="binding site" evidence="10">
    <location>
        <position position="189"/>
    </location>
    <ligand>
        <name>UDP-N-acetyl-alpha-D-glucosamine</name>
        <dbReference type="ChEBI" id="CHEBI:57705"/>
    </ligand>
</feature>
<evidence type="ECO:0000256" key="10">
    <source>
        <dbReference type="HAMAP-Rule" id="MF_00033"/>
    </source>
</evidence>
<keyword evidence="7 10" id="KW-0472">Membrane</keyword>
<dbReference type="InterPro" id="IPR007235">
    <property type="entry name" value="Glyco_trans_28_C"/>
</dbReference>
<reference evidence="13" key="1">
    <citation type="journal article" date="2020" name="mSystems">
        <title>Genome- and Community-Level Interaction Insights into Carbon Utilization and Element Cycling Functions of Hydrothermarchaeota in Hydrothermal Sediment.</title>
        <authorList>
            <person name="Zhou Z."/>
            <person name="Liu Y."/>
            <person name="Xu W."/>
            <person name="Pan J."/>
            <person name="Luo Z.H."/>
            <person name="Li M."/>
        </authorList>
    </citation>
    <scope>NUCLEOTIDE SEQUENCE [LARGE SCALE GENOMIC DNA]</scope>
    <source>
        <strain evidence="13">SpSt-776</strain>
    </source>
</reference>
<keyword evidence="2 10" id="KW-0132">Cell division</keyword>
<dbReference type="EMBL" id="DTHB01000060">
    <property type="protein sequence ID" value="HGB15689.1"/>
    <property type="molecule type" value="Genomic_DNA"/>
</dbReference>
<evidence type="ECO:0000256" key="6">
    <source>
        <dbReference type="ARBA" id="ARBA00022984"/>
    </source>
</evidence>
<protein>
    <recommendedName>
        <fullName evidence="10">UDP-N-acetylglucosamine--N-acetylmuramyl-(pentapeptide) pyrophosphoryl-undecaprenol N-acetylglucosamine transferase</fullName>
        <ecNumber evidence="10">2.4.1.227</ecNumber>
    </recommendedName>
    <alternativeName>
        <fullName evidence="10">Undecaprenyl-PP-MurNAc-pentapeptide-UDPGlcNAc GlcNAc transferase</fullName>
    </alternativeName>
</protein>
<dbReference type="GO" id="GO:0008360">
    <property type="term" value="P:regulation of cell shape"/>
    <property type="evidence" value="ECO:0007669"/>
    <property type="project" value="UniProtKB-KW"/>
</dbReference>
<evidence type="ECO:0000256" key="8">
    <source>
        <dbReference type="ARBA" id="ARBA00023306"/>
    </source>
</evidence>
<dbReference type="AlphaFoldDB" id="A0A7C3WIR9"/>
<dbReference type="EC" id="2.4.1.227" evidence="10"/>
<evidence type="ECO:0000256" key="1">
    <source>
        <dbReference type="ARBA" id="ARBA00022475"/>
    </source>
</evidence>
<evidence type="ECO:0000256" key="9">
    <source>
        <dbReference type="ARBA" id="ARBA00023316"/>
    </source>
</evidence>
<keyword evidence="1 10" id="KW-1003">Cell membrane</keyword>
<feature type="domain" description="Glycosyl transferase family 28 C-terminal" evidence="12">
    <location>
        <begin position="182"/>
        <end position="347"/>
    </location>
</feature>
<feature type="domain" description="Glycosyltransferase family 28 N-terminal" evidence="11">
    <location>
        <begin position="5"/>
        <end position="143"/>
    </location>
</feature>
<dbReference type="GO" id="GO:0009252">
    <property type="term" value="P:peptidoglycan biosynthetic process"/>
    <property type="evidence" value="ECO:0007669"/>
    <property type="project" value="UniProtKB-UniRule"/>
</dbReference>
<keyword evidence="3 10" id="KW-0328">Glycosyltransferase</keyword>
<feature type="binding site" evidence="10">
    <location>
        <position position="166"/>
    </location>
    <ligand>
        <name>UDP-N-acetyl-alpha-D-glucosamine</name>
        <dbReference type="ChEBI" id="CHEBI:57705"/>
    </ligand>
</feature>
<evidence type="ECO:0000256" key="5">
    <source>
        <dbReference type="ARBA" id="ARBA00022960"/>
    </source>
</evidence>
<sequence length="357" mass="38807">MDLKVVIVAGGTGGHLFPGIAVAQEFQACRGARVTFLTTPKPVTVQILEQYRLTWEGIASRALKGEGLFSRLRTVLGLPGYILEARARLKALRPQLVLGMGGHAAGPVGLAAYALGIPLAIHEQNAIPGTTNRWLARFAQRIFLSFPDTKGIFPREKTVWTGNPIRGEFFTPAEARPDPPFTVMVMGGSQGARHLNRETLAALPRLTDLKENLRFLHLTGEADFAEVRTGYQESGFVADVTAFTPEVARWMARAHLLVCRAGASTLAELAAVGRAAILVPYPFAAHNHQEHNARFFEAAGAAQVILNKDFTGELLADKIRQLMADPEALARLEAASRSLARPHAAKEIVEKCLELLK</sequence>
<gene>
    <name evidence="10 13" type="primary">murG</name>
    <name evidence="13" type="ORF">ENV62_10705</name>
</gene>
<evidence type="ECO:0000313" key="13">
    <source>
        <dbReference type="EMBL" id="HGB15689.1"/>
    </source>
</evidence>
<comment type="pathway">
    <text evidence="10">Cell wall biogenesis; peptidoglycan biosynthesis.</text>
</comment>
<dbReference type="GO" id="GO:0005975">
    <property type="term" value="P:carbohydrate metabolic process"/>
    <property type="evidence" value="ECO:0007669"/>
    <property type="project" value="InterPro"/>
</dbReference>
<dbReference type="GO" id="GO:0005886">
    <property type="term" value="C:plasma membrane"/>
    <property type="evidence" value="ECO:0007669"/>
    <property type="project" value="UniProtKB-SubCell"/>
</dbReference>
<dbReference type="GO" id="GO:0050511">
    <property type="term" value="F:undecaprenyldiphospho-muramoylpentapeptide beta-N-acetylglucosaminyltransferase activity"/>
    <property type="evidence" value="ECO:0007669"/>
    <property type="project" value="UniProtKB-UniRule"/>
</dbReference>
<proteinExistence type="inferred from homology"/>
<comment type="function">
    <text evidence="10">Cell wall formation. Catalyzes the transfer of a GlcNAc subunit on undecaprenyl-pyrophosphoryl-MurNAc-pentapeptide (lipid intermediate I) to form undecaprenyl-pyrophosphoryl-MurNAc-(pentapeptide)GlcNAc (lipid intermediate II).</text>
</comment>
<feature type="binding site" evidence="10">
    <location>
        <begin position="12"/>
        <end position="14"/>
    </location>
    <ligand>
        <name>UDP-N-acetyl-alpha-D-glucosamine</name>
        <dbReference type="ChEBI" id="CHEBI:57705"/>
    </ligand>
</feature>
<organism evidence="13">
    <name type="scientific">Desulfobacca acetoxidans</name>
    <dbReference type="NCBI Taxonomy" id="60893"/>
    <lineage>
        <taxon>Bacteria</taxon>
        <taxon>Pseudomonadati</taxon>
        <taxon>Thermodesulfobacteriota</taxon>
        <taxon>Desulfobaccia</taxon>
        <taxon>Desulfobaccales</taxon>
        <taxon>Desulfobaccaceae</taxon>
        <taxon>Desulfobacca</taxon>
    </lineage>
</organism>
<evidence type="ECO:0000256" key="3">
    <source>
        <dbReference type="ARBA" id="ARBA00022676"/>
    </source>
</evidence>
<dbReference type="GO" id="GO:0071555">
    <property type="term" value="P:cell wall organization"/>
    <property type="evidence" value="ECO:0007669"/>
    <property type="project" value="UniProtKB-KW"/>
</dbReference>
<keyword evidence="5 10" id="KW-0133">Cell shape</keyword>
<keyword evidence="6 10" id="KW-0573">Peptidoglycan synthesis</keyword>
<feature type="binding site" evidence="10">
    <location>
        <position position="125"/>
    </location>
    <ligand>
        <name>UDP-N-acetyl-alpha-D-glucosamine</name>
        <dbReference type="ChEBI" id="CHEBI:57705"/>
    </ligand>
</feature>
<dbReference type="HAMAP" id="MF_00033">
    <property type="entry name" value="MurG"/>
    <property type="match status" value="1"/>
</dbReference>
<keyword evidence="9 10" id="KW-0961">Cell wall biogenesis/degradation</keyword>
<keyword evidence="4 10" id="KW-0808">Transferase</keyword>
<accession>A0A7C3WIR9</accession>
<dbReference type="UniPathway" id="UPA00219"/>
<dbReference type="PANTHER" id="PTHR21015:SF22">
    <property type="entry name" value="GLYCOSYLTRANSFERASE"/>
    <property type="match status" value="1"/>
</dbReference>
<evidence type="ECO:0000259" key="12">
    <source>
        <dbReference type="Pfam" id="PF04101"/>
    </source>
</evidence>
<dbReference type="NCBIfam" id="TIGR01133">
    <property type="entry name" value="murG"/>
    <property type="match status" value="1"/>
</dbReference>
<comment type="catalytic activity">
    <reaction evidence="10">
        <text>di-trans,octa-cis-undecaprenyl diphospho-N-acetyl-alpha-D-muramoyl-L-alanyl-D-glutamyl-meso-2,6-diaminopimeloyl-D-alanyl-D-alanine + UDP-N-acetyl-alpha-D-glucosamine = di-trans,octa-cis-undecaprenyl diphospho-[N-acetyl-alpha-D-glucosaminyl-(1-&gt;4)]-N-acetyl-alpha-D-muramoyl-L-alanyl-D-glutamyl-meso-2,6-diaminopimeloyl-D-alanyl-D-alanine + UDP + H(+)</text>
        <dbReference type="Rhea" id="RHEA:31227"/>
        <dbReference type="ChEBI" id="CHEBI:15378"/>
        <dbReference type="ChEBI" id="CHEBI:57705"/>
        <dbReference type="ChEBI" id="CHEBI:58223"/>
        <dbReference type="ChEBI" id="CHEBI:61387"/>
        <dbReference type="ChEBI" id="CHEBI:61388"/>
        <dbReference type="EC" id="2.4.1.227"/>
    </reaction>
</comment>
<dbReference type="InterPro" id="IPR004276">
    <property type="entry name" value="GlycoTrans_28_N"/>
</dbReference>
<dbReference type="InterPro" id="IPR006009">
    <property type="entry name" value="GlcNAc_MurG"/>
</dbReference>
<comment type="caution">
    <text evidence="10">Lacks conserved residue(s) required for the propagation of feature annotation.</text>
</comment>
<comment type="caution">
    <text evidence="13">The sequence shown here is derived from an EMBL/GenBank/DDBJ whole genome shotgun (WGS) entry which is preliminary data.</text>
</comment>
<dbReference type="SUPFAM" id="SSF53756">
    <property type="entry name" value="UDP-Glycosyltransferase/glycogen phosphorylase"/>
    <property type="match status" value="1"/>
</dbReference>
<keyword evidence="8 10" id="KW-0131">Cell cycle</keyword>
<evidence type="ECO:0000256" key="4">
    <source>
        <dbReference type="ARBA" id="ARBA00022679"/>
    </source>
</evidence>
<dbReference type="Gene3D" id="3.40.50.2000">
    <property type="entry name" value="Glycogen Phosphorylase B"/>
    <property type="match status" value="2"/>
</dbReference>
<evidence type="ECO:0000259" key="11">
    <source>
        <dbReference type="Pfam" id="PF03033"/>
    </source>
</evidence>
<comment type="subcellular location">
    <subcellularLocation>
        <location evidence="10">Cell membrane</location>
        <topology evidence="10">Peripheral membrane protein</topology>
        <orientation evidence="10">Cytoplasmic side</orientation>
    </subcellularLocation>
</comment>
<dbReference type="CDD" id="cd03785">
    <property type="entry name" value="GT28_MurG"/>
    <property type="match status" value="1"/>
</dbReference>